<dbReference type="GO" id="GO:0005737">
    <property type="term" value="C:cytoplasm"/>
    <property type="evidence" value="ECO:0007669"/>
    <property type="project" value="TreeGrafter"/>
</dbReference>
<dbReference type="Pfam" id="PF13302">
    <property type="entry name" value="Acetyltransf_3"/>
    <property type="match status" value="1"/>
</dbReference>
<dbReference type="Gene3D" id="3.40.630.30">
    <property type="match status" value="1"/>
</dbReference>
<sequence>MNPILLDFPSEFTTERLLIRAPQSGDGKAVHDAILSSMDQLRPWMPFAQTEPFLEETEANIREAAAHFLLRKDLRLLVFHKETKEFLASSGLHRINWEARCFEIGYWISSKYEGMGYMTEAVEGIIHFAKTELDARRIEIRVNSDNVKSRRIPEKLGFQLEGILRRNDLSLTDQSPRDTCIFSLIF</sequence>
<dbReference type="OrthoDB" id="9799321at2"/>
<dbReference type="PROSITE" id="PS51186">
    <property type="entry name" value="GNAT"/>
    <property type="match status" value="1"/>
</dbReference>
<dbReference type="InterPro" id="IPR000182">
    <property type="entry name" value="GNAT_dom"/>
</dbReference>
<dbReference type="AlphaFoldDB" id="A0A7X2J2R0"/>
<dbReference type="SUPFAM" id="SSF55729">
    <property type="entry name" value="Acyl-CoA N-acyltransferases (Nat)"/>
    <property type="match status" value="1"/>
</dbReference>
<dbReference type="RefSeq" id="WP_154309768.1">
    <property type="nucleotide sequence ID" value="NZ_WKKI01000077.1"/>
</dbReference>
<dbReference type="InterPro" id="IPR016181">
    <property type="entry name" value="Acyl_CoA_acyltransferase"/>
</dbReference>
<dbReference type="EMBL" id="WKKI01000077">
    <property type="protein sequence ID" value="MRX74320.1"/>
    <property type="molecule type" value="Genomic_DNA"/>
</dbReference>
<dbReference type="PANTHER" id="PTHR43441:SF3">
    <property type="entry name" value="ACETYLTRANSFERASE"/>
    <property type="match status" value="1"/>
</dbReference>
<evidence type="ECO:0000313" key="2">
    <source>
        <dbReference type="EMBL" id="MRX74320.1"/>
    </source>
</evidence>
<protein>
    <submittedName>
        <fullName evidence="2">GNAT family N-acetyltransferase</fullName>
    </submittedName>
</protein>
<dbReference type="InterPro" id="IPR051908">
    <property type="entry name" value="Ribosomal_N-acetyltransferase"/>
</dbReference>
<reference evidence="2 3" key="1">
    <citation type="submission" date="2019-11" db="EMBL/GenBank/DDBJ databases">
        <title>Bacillus lacus genome.</title>
        <authorList>
            <person name="Allen C.J."/>
            <person name="Newman J.D."/>
        </authorList>
    </citation>
    <scope>NUCLEOTIDE SEQUENCE [LARGE SCALE GENOMIC DNA]</scope>
    <source>
        <strain evidence="2 3">KCTC 33946</strain>
    </source>
</reference>
<evidence type="ECO:0000259" key="1">
    <source>
        <dbReference type="PROSITE" id="PS51186"/>
    </source>
</evidence>
<organism evidence="2 3">
    <name type="scientific">Metabacillus lacus</name>
    <dbReference type="NCBI Taxonomy" id="1983721"/>
    <lineage>
        <taxon>Bacteria</taxon>
        <taxon>Bacillati</taxon>
        <taxon>Bacillota</taxon>
        <taxon>Bacilli</taxon>
        <taxon>Bacillales</taxon>
        <taxon>Bacillaceae</taxon>
        <taxon>Metabacillus</taxon>
    </lineage>
</organism>
<keyword evidence="2" id="KW-0808">Transferase</keyword>
<dbReference type="GO" id="GO:0008999">
    <property type="term" value="F:protein-N-terminal-alanine acetyltransferase activity"/>
    <property type="evidence" value="ECO:0007669"/>
    <property type="project" value="TreeGrafter"/>
</dbReference>
<dbReference type="Proteomes" id="UP000448867">
    <property type="component" value="Unassembled WGS sequence"/>
</dbReference>
<feature type="domain" description="N-acetyltransferase" evidence="1">
    <location>
        <begin position="28"/>
        <end position="178"/>
    </location>
</feature>
<dbReference type="GO" id="GO:1990189">
    <property type="term" value="F:protein N-terminal-serine acetyltransferase activity"/>
    <property type="evidence" value="ECO:0007669"/>
    <property type="project" value="TreeGrafter"/>
</dbReference>
<name>A0A7X2J2R0_9BACI</name>
<comment type="caution">
    <text evidence="2">The sequence shown here is derived from an EMBL/GenBank/DDBJ whole genome shotgun (WGS) entry which is preliminary data.</text>
</comment>
<accession>A0A7X2J2R0</accession>
<gene>
    <name evidence="2" type="ORF">GJU40_19560</name>
</gene>
<evidence type="ECO:0000313" key="3">
    <source>
        <dbReference type="Proteomes" id="UP000448867"/>
    </source>
</evidence>
<proteinExistence type="predicted"/>
<dbReference type="PANTHER" id="PTHR43441">
    <property type="entry name" value="RIBOSOMAL-PROTEIN-SERINE ACETYLTRANSFERASE"/>
    <property type="match status" value="1"/>
</dbReference>
<keyword evidence="3" id="KW-1185">Reference proteome</keyword>